<dbReference type="InterPro" id="IPR001789">
    <property type="entry name" value="Sig_transdc_resp-reg_receiver"/>
</dbReference>
<evidence type="ECO:0000256" key="2">
    <source>
        <dbReference type="PROSITE-ProRule" id="PRU00169"/>
    </source>
</evidence>
<evidence type="ECO:0000313" key="5">
    <source>
        <dbReference type="Proteomes" id="UP000621799"/>
    </source>
</evidence>
<proteinExistence type="predicted"/>
<dbReference type="GO" id="GO:0000160">
    <property type="term" value="P:phosphorelay signal transduction system"/>
    <property type="evidence" value="ECO:0007669"/>
    <property type="project" value="InterPro"/>
</dbReference>
<evidence type="ECO:0000313" key="4">
    <source>
        <dbReference type="EMBL" id="MBE9041925.1"/>
    </source>
</evidence>
<keyword evidence="5" id="KW-1185">Reference proteome</keyword>
<dbReference type="PROSITE" id="PS50110">
    <property type="entry name" value="RESPONSE_REGULATORY"/>
    <property type="match status" value="1"/>
</dbReference>
<feature type="domain" description="Response regulatory" evidence="3">
    <location>
        <begin position="12"/>
        <end position="94"/>
    </location>
</feature>
<reference evidence="4" key="1">
    <citation type="submission" date="2020-10" db="EMBL/GenBank/DDBJ databases">
        <authorList>
            <person name="Castelo-Branco R."/>
            <person name="Eusebio N."/>
            <person name="Adriana R."/>
            <person name="Vieira A."/>
            <person name="Brugerolle De Fraissinette N."/>
            <person name="Rezende De Castro R."/>
            <person name="Schneider M.P."/>
            <person name="Vasconcelos V."/>
            <person name="Leao P.N."/>
        </authorList>
    </citation>
    <scope>NUCLEOTIDE SEQUENCE</scope>
    <source>
        <strain evidence="4">LEGE 11467</strain>
    </source>
</reference>
<dbReference type="RefSeq" id="WP_264322112.1">
    <property type="nucleotide sequence ID" value="NZ_JADEXN010000268.1"/>
</dbReference>
<dbReference type="AlphaFoldDB" id="A0A928W2C1"/>
<sequence length="94" mass="10309">MNSHQTDVPKGNLLLVEDVPSQLRSLSVALGENGYKVRSAINGSMALVGATATSPDLILLDLNMPDMSGREFCQKLQKDSAISTKYEIEPRRYL</sequence>
<dbReference type="PANTHER" id="PTHR44591">
    <property type="entry name" value="STRESS RESPONSE REGULATOR PROTEIN 1"/>
    <property type="match status" value="1"/>
</dbReference>
<dbReference type="InterPro" id="IPR011006">
    <property type="entry name" value="CheY-like_superfamily"/>
</dbReference>
<feature type="modified residue" description="4-aspartylphosphate" evidence="2">
    <location>
        <position position="61"/>
    </location>
</feature>
<organism evidence="4 5">
    <name type="scientific">Zarconia navalis LEGE 11467</name>
    <dbReference type="NCBI Taxonomy" id="1828826"/>
    <lineage>
        <taxon>Bacteria</taxon>
        <taxon>Bacillati</taxon>
        <taxon>Cyanobacteriota</taxon>
        <taxon>Cyanophyceae</taxon>
        <taxon>Oscillatoriophycideae</taxon>
        <taxon>Oscillatoriales</taxon>
        <taxon>Oscillatoriales incertae sedis</taxon>
        <taxon>Zarconia</taxon>
        <taxon>Zarconia navalis</taxon>
    </lineage>
</organism>
<comment type="caution">
    <text evidence="4">The sequence shown here is derived from an EMBL/GenBank/DDBJ whole genome shotgun (WGS) entry which is preliminary data.</text>
</comment>
<accession>A0A928W2C1</accession>
<dbReference type="SUPFAM" id="SSF52172">
    <property type="entry name" value="CheY-like"/>
    <property type="match status" value="1"/>
</dbReference>
<dbReference type="PANTHER" id="PTHR44591:SF3">
    <property type="entry name" value="RESPONSE REGULATORY DOMAIN-CONTAINING PROTEIN"/>
    <property type="match status" value="1"/>
</dbReference>
<evidence type="ECO:0000256" key="1">
    <source>
        <dbReference type="ARBA" id="ARBA00022553"/>
    </source>
</evidence>
<evidence type="ECO:0000259" key="3">
    <source>
        <dbReference type="PROSITE" id="PS50110"/>
    </source>
</evidence>
<gene>
    <name evidence="4" type="ORF">IQ235_14170</name>
</gene>
<name>A0A928W2C1_9CYAN</name>
<protein>
    <submittedName>
        <fullName evidence="4">Response regulator</fullName>
    </submittedName>
</protein>
<dbReference type="Gene3D" id="3.40.50.2300">
    <property type="match status" value="1"/>
</dbReference>
<dbReference type="Pfam" id="PF00072">
    <property type="entry name" value="Response_reg"/>
    <property type="match status" value="1"/>
</dbReference>
<dbReference type="Proteomes" id="UP000621799">
    <property type="component" value="Unassembled WGS sequence"/>
</dbReference>
<dbReference type="EMBL" id="JADEXN010000268">
    <property type="protein sequence ID" value="MBE9041925.1"/>
    <property type="molecule type" value="Genomic_DNA"/>
</dbReference>
<dbReference type="InterPro" id="IPR050595">
    <property type="entry name" value="Bact_response_regulator"/>
</dbReference>
<keyword evidence="1 2" id="KW-0597">Phosphoprotein</keyword>